<keyword evidence="2" id="KW-1185">Reference proteome</keyword>
<name>A0A8J3C9S5_9PSEU</name>
<dbReference type="RefSeq" id="WP_229686017.1">
    <property type="nucleotide sequence ID" value="NZ_BMMK01000002.1"/>
</dbReference>
<proteinExistence type="predicted"/>
<evidence type="ECO:0000313" key="1">
    <source>
        <dbReference type="EMBL" id="GGM40709.1"/>
    </source>
</evidence>
<accession>A0A8J3C9S5</accession>
<protein>
    <submittedName>
        <fullName evidence="1">Uncharacterized protein</fullName>
    </submittedName>
</protein>
<reference evidence="1" key="2">
    <citation type="submission" date="2020-09" db="EMBL/GenBank/DDBJ databases">
        <authorList>
            <person name="Sun Q."/>
            <person name="Zhou Y."/>
        </authorList>
    </citation>
    <scope>NUCLEOTIDE SEQUENCE</scope>
    <source>
        <strain evidence="1">CGMCC 4.5737</strain>
    </source>
</reference>
<dbReference type="EMBL" id="BMMK01000002">
    <property type="protein sequence ID" value="GGM40709.1"/>
    <property type="molecule type" value="Genomic_DNA"/>
</dbReference>
<dbReference type="AlphaFoldDB" id="A0A8J3C9S5"/>
<gene>
    <name evidence="1" type="ORF">GCM10012275_09610</name>
</gene>
<reference evidence="1" key="1">
    <citation type="journal article" date="2014" name="Int. J. Syst. Evol. Microbiol.">
        <title>Complete genome sequence of Corynebacterium casei LMG S-19264T (=DSM 44701T), isolated from a smear-ripened cheese.</title>
        <authorList>
            <consortium name="US DOE Joint Genome Institute (JGI-PGF)"/>
            <person name="Walter F."/>
            <person name="Albersmeier A."/>
            <person name="Kalinowski J."/>
            <person name="Ruckert C."/>
        </authorList>
    </citation>
    <scope>NUCLEOTIDE SEQUENCE</scope>
    <source>
        <strain evidence="1">CGMCC 4.5737</strain>
    </source>
</reference>
<comment type="caution">
    <text evidence="1">The sequence shown here is derived from an EMBL/GenBank/DDBJ whole genome shotgun (WGS) entry which is preliminary data.</text>
</comment>
<organism evidence="1 2">
    <name type="scientific">Longimycelium tulufanense</name>
    <dbReference type="NCBI Taxonomy" id="907463"/>
    <lineage>
        <taxon>Bacteria</taxon>
        <taxon>Bacillati</taxon>
        <taxon>Actinomycetota</taxon>
        <taxon>Actinomycetes</taxon>
        <taxon>Pseudonocardiales</taxon>
        <taxon>Pseudonocardiaceae</taxon>
        <taxon>Longimycelium</taxon>
    </lineage>
</organism>
<sequence>MNAQREQATIHTVHSDGSVVLLCDDGLLVDAPATAVAAGGWRAPRPGQRVAVHRTDGVVDAVLLPVTGA</sequence>
<evidence type="ECO:0000313" key="2">
    <source>
        <dbReference type="Proteomes" id="UP000637578"/>
    </source>
</evidence>
<dbReference type="Proteomes" id="UP000637578">
    <property type="component" value="Unassembled WGS sequence"/>
</dbReference>